<accession>J3PFV6</accession>
<dbReference type="InterPro" id="IPR057231">
    <property type="entry name" value="DUF7909"/>
</dbReference>
<keyword evidence="1" id="KW-0732">Signal</keyword>
<dbReference type="STRING" id="644352.J3PFV6"/>
<evidence type="ECO:0000256" key="1">
    <source>
        <dbReference type="SAM" id="SignalP"/>
    </source>
</evidence>
<sequence length="206" mass="22102">MHISRACLPDRATLTMVRLTISALLTAAAASTAAACTIPTVPLPNNITQGFAVQVQSPAYPEVHNRRMNLWSAGGGDQHLYLAPAGDAADDLTLVNGVLTKATVVPTIRAVINGEYELADNTTKMFMTERGDPRAVYDVVYSCNPDTDELQTELAFRARGSLPGGHICVRTASGDRHEFRYSPPGNPAWTPARPCMEVKLVVIPSA</sequence>
<dbReference type="OrthoDB" id="5985073at2759"/>
<feature type="domain" description="DUF7909" evidence="2">
    <location>
        <begin position="37"/>
        <end position="204"/>
    </location>
</feature>
<reference evidence="3" key="2">
    <citation type="submission" date="2010-07" db="EMBL/GenBank/DDBJ databases">
        <authorList>
            <consortium name="The Broad Institute Genome Sequencing Platform"/>
            <consortium name="Broad Institute Genome Sequencing Center for Infectious Disease"/>
            <person name="Ma L.-J."/>
            <person name="Dead R."/>
            <person name="Young S."/>
            <person name="Zeng Q."/>
            <person name="Koehrsen M."/>
            <person name="Alvarado L."/>
            <person name="Berlin A."/>
            <person name="Chapman S.B."/>
            <person name="Chen Z."/>
            <person name="Freedman E."/>
            <person name="Gellesch M."/>
            <person name="Goldberg J."/>
            <person name="Griggs A."/>
            <person name="Gujja S."/>
            <person name="Heilman E.R."/>
            <person name="Heiman D."/>
            <person name="Hepburn T."/>
            <person name="Howarth C."/>
            <person name="Jen D."/>
            <person name="Larson L."/>
            <person name="Mehta T."/>
            <person name="Neiman D."/>
            <person name="Pearson M."/>
            <person name="Roberts A."/>
            <person name="Saif S."/>
            <person name="Shea T."/>
            <person name="Shenoy N."/>
            <person name="Sisk P."/>
            <person name="Stolte C."/>
            <person name="Sykes S."/>
            <person name="Walk T."/>
            <person name="White J."/>
            <person name="Yandava C."/>
            <person name="Haas B."/>
            <person name="Nusbaum C."/>
            <person name="Birren B."/>
        </authorList>
    </citation>
    <scope>NUCLEOTIDE SEQUENCE</scope>
    <source>
        <strain evidence="3">R3-111a-1</strain>
    </source>
</reference>
<keyword evidence="5" id="KW-1185">Reference proteome</keyword>
<reference evidence="4" key="5">
    <citation type="submission" date="2018-04" db="UniProtKB">
        <authorList>
            <consortium name="EnsemblFungi"/>
        </authorList>
    </citation>
    <scope>IDENTIFICATION</scope>
    <source>
        <strain evidence="4">R3-111a-1</strain>
    </source>
</reference>
<protein>
    <recommendedName>
        <fullName evidence="2">DUF7909 domain-containing protein</fullName>
    </recommendedName>
</protein>
<evidence type="ECO:0000259" key="2">
    <source>
        <dbReference type="Pfam" id="PF25486"/>
    </source>
</evidence>
<dbReference type="HOGENOM" id="CLU_1332008_0_0_1"/>
<evidence type="ECO:0000313" key="4">
    <source>
        <dbReference type="EnsemblFungi" id="EJT70208"/>
    </source>
</evidence>
<evidence type="ECO:0000313" key="3">
    <source>
        <dbReference type="EMBL" id="EJT70208.1"/>
    </source>
</evidence>
<feature type="chain" id="PRO_5015095301" description="DUF7909 domain-containing protein" evidence="1">
    <location>
        <begin position="36"/>
        <end position="206"/>
    </location>
</feature>
<dbReference type="eggNOG" id="ENOG502SQSP">
    <property type="taxonomic scope" value="Eukaryota"/>
</dbReference>
<dbReference type="Proteomes" id="UP000006039">
    <property type="component" value="Unassembled WGS sequence"/>
</dbReference>
<dbReference type="AlphaFoldDB" id="J3PFV6"/>
<dbReference type="GeneID" id="20352839"/>
<organism evidence="3">
    <name type="scientific">Gaeumannomyces tritici (strain R3-111a-1)</name>
    <name type="common">Wheat and barley take-all root rot fungus</name>
    <name type="synonym">Gaeumannomyces graminis var. tritici</name>
    <dbReference type="NCBI Taxonomy" id="644352"/>
    <lineage>
        <taxon>Eukaryota</taxon>
        <taxon>Fungi</taxon>
        <taxon>Dikarya</taxon>
        <taxon>Ascomycota</taxon>
        <taxon>Pezizomycotina</taxon>
        <taxon>Sordariomycetes</taxon>
        <taxon>Sordariomycetidae</taxon>
        <taxon>Magnaporthales</taxon>
        <taxon>Magnaporthaceae</taxon>
        <taxon>Gaeumannomyces</taxon>
    </lineage>
</organism>
<evidence type="ECO:0000313" key="5">
    <source>
        <dbReference type="Proteomes" id="UP000006039"/>
    </source>
</evidence>
<dbReference type="Pfam" id="PF25486">
    <property type="entry name" value="DUF7909"/>
    <property type="match status" value="1"/>
</dbReference>
<name>J3PFV6_GAET3</name>
<dbReference type="VEuPathDB" id="FungiDB:GGTG_12381"/>
<reference evidence="3" key="3">
    <citation type="submission" date="2010-09" db="EMBL/GenBank/DDBJ databases">
        <title>Annotation of Gaeumannomyces graminis var. tritici R3-111a-1.</title>
        <authorList>
            <consortium name="The Broad Institute Genome Sequencing Platform"/>
            <person name="Ma L.-J."/>
            <person name="Dead R."/>
            <person name="Young S.K."/>
            <person name="Zeng Q."/>
            <person name="Gargeya S."/>
            <person name="Fitzgerald M."/>
            <person name="Haas B."/>
            <person name="Abouelleil A."/>
            <person name="Alvarado L."/>
            <person name="Arachchi H.M."/>
            <person name="Berlin A."/>
            <person name="Brown A."/>
            <person name="Chapman S.B."/>
            <person name="Chen Z."/>
            <person name="Dunbar C."/>
            <person name="Freedman E."/>
            <person name="Gearin G."/>
            <person name="Gellesch M."/>
            <person name="Goldberg J."/>
            <person name="Griggs A."/>
            <person name="Gujja S."/>
            <person name="Heiman D."/>
            <person name="Howarth C."/>
            <person name="Larson L."/>
            <person name="Lui A."/>
            <person name="MacDonald P.J.P."/>
            <person name="Mehta T."/>
            <person name="Montmayeur A."/>
            <person name="Murphy C."/>
            <person name="Neiman D."/>
            <person name="Pearson M."/>
            <person name="Priest M."/>
            <person name="Roberts A."/>
            <person name="Saif S."/>
            <person name="Shea T."/>
            <person name="Shenoy N."/>
            <person name="Sisk P."/>
            <person name="Stolte C."/>
            <person name="Sykes S."/>
            <person name="Yandava C."/>
            <person name="Wortman J."/>
            <person name="Nusbaum C."/>
            <person name="Birren B."/>
        </authorList>
    </citation>
    <scope>NUCLEOTIDE SEQUENCE</scope>
    <source>
        <strain evidence="3">R3-111a-1</strain>
    </source>
</reference>
<dbReference type="EMBL" id="GL385402">
    <property type="protein sequence ID" value="EJT70208.1"/>
    <property type="molecule type" value="Genomic_DNA"/>
</dbReference>
<dbReference type="EnsemblFungi" id="EJT70208">
    <property type="protein sequence ID" value="EJT70208"/>
    <property type="gene ID" value="GGTG_12381"/>
</dbReference>
<gene>
    <name evidence="4" type="primary">20352839</name>
    <name evidence="3" type="ORF">GGTG_12381</name>
</gene>
<reference evidence="4" key="4">
    <citation type="journal article" date="2015" name="G3 (Bethesda)">
        <title>Genome sequences of three phytopathogenic species of the Magnaporthaceae family of fungi.</title>
        <authorList>
            <person name="Okagaki L.H."/>
            <person name="Nunes C.C."/>
            <person name="Sailsbery J."/>
            <person name="Clay B."/>
            <person name="Brown D."/>
            <person name="John T."/>
            <person name="Oh Y."/>
            <person name="Young N."/>
            <person name="Fitzgerald M."/>
            <person name="Haas B.J."/>
            <person name="Zeng Q."/>
            <person name="Young S."/>
            <person name="Adiconis X."/>
            <person name="Fan L."/>
            <person name="Levin J.Z."/>
            <person name="Mitchell T.K."/>
            <person name="Okubara P.A."/>
            <person name="Farman M.L."/>
            <person name="Kohn L.M."/>
            <person name="Birren B."/>
            <person name="Ma L.-J."/>
            <person name="Dean R.A."/>
        </authorList>
    </citation>
    <scope>NUCLEOTIDE SEQUENCE</scope>
    <source>
        <strain evidence="4">R3-111a-1</strain>
    </source>
</reference>
<dbReference type="RefSeq" id="XP_009228542.1">
    <property type="nucleotide sequence ID" value="XM_009230278.1"/>
</dbReference>
<proteinExistence type="predicted"/>
<reference evidence="5" key="1">
    <citation type="submission" date="2010-07" db="EMBL/GenBank/DDBJ databases">
        <title>The genome sequence of Gaeumannomyces graminis var. tritici strain R3-111a-1.</title>
        <authorList>
            <consortium name="The Broad Institute Genome Sequencing Platform"/>
            <person name="Ma L.-J."/>
            <person name="Dead R."/>
            <person name="Young S."/>
            <person name="Zeng Q."/>
            <person name="Koehrsen M."/>
            <person name="Alvarado L."/>
            <person name="Berlin A."/>
            <person name="Chapman S.B."/>
            <person name="Chen Z."/>
            <person name="Freedman E."/>
            <person name="Gellesch M."/>
            <person name="Goldberg J."/>
            <person name="Griggs A."/>
            <person name="Gujja S."/>
            <person name="Heilman E.R."/>
            <person name="Heiman D."/>
            <person name="Hepburn T."/>
            <person name="Howarth C."/>
            <person name="Jen D."/>
            <person name="Larson L."/>
            <person name="Mehta T."/>
            <person name="Neiman D."/>
            <person name="Pearson M."/>
            <person name="Roberts A."/>
            <person name="Saif S."/>
            <person name="Shea T."/>
            <person name="Shenoy N."/>
            <person name="Sisk P."/>
            <person name="Stolte C."/>
            <person name="Sykes S."/>
            <person name="Walk T."/>
            <person name="White J."/>
            <person name="Yandava C."/>
            <person name="Haas B."/>
            <person name="Nusbaum C."/>
            <person name="Birren B."/>
        </authorList>
    </citation>
    <scope>NUCLEOTIDE SEQUENCE [LARGE SCALE GENOMIC DNA]</scope>
    <source>
        <strain evidence="5">R3-111a-1</strain>
    </source>
</reference>
<feature type="signal peptide" evidence="1">
    <location>
        <begin position="1"/>
        <end position="35"/>
    </location>
</feature>